<evidence type="ECO:0000313" key="2">
    <source>
        <dbReference type="EMBL" id="RPE09836.1"/>
    </source>
</evidence>
<dbReference type="AlphaFoldDB" id="A0A3N4PNV5"/>
<dbReference type="RefSeq" id="WP_123848816.1">
    <property type="nucleotide sequence ID" value="NZ_RPDH01000002.1"/>
</dbReference>
<gene>
    <name evidence="2" type="ORF">EGT74_23015</name>
</gene>
<reference evidence="2 3" key="1">
    <citation type="submission" date="2018-11" db="EMBL/GenBank/DDBJ databases">
        <title>Chitinophaga lutea sp.nov., isolate from arsenic contaminated soil.</title>
        <authorList>
            <person name="Zong Y."/>
        </authorList>
    </citation>
    <scope>NUCLEOTIDE SEQUENCE [LARGE SCALE GENOMIC DNA]</scope>
    <source>
        <strain evidence="2 3">ZY74</strain>
    </source>
</reference>
<dbReference type="Proteomes" id="UP000278351">
    <property type="component" value="Unassembled WGS sequence"/>
</dbReference>
<evidence type="ECO:0000313" key="3">
    <source>
        <dbReference type="Proteomes" id="UP000278351"/>
    </source>
</evidence>
<protein>
    <submittedName>
        <fullName evidence="2">Uncharacterized protein</fullName>
    </submittedName>
</protein>
<accession>A0A3N4PNV5</accession>
<proteinExistence type="predicted"/>
<name>A0A3N4PNV5_9BACT</name>
<feature type="signal peptide" evidence="1">
    <location>
        <begin position="1"/>
        <end position="19"/>
    </location>
</feature>
<dbReference type="EMBL" id="RPDH01000002">
    <property type="protein sequence ID" value="RPE09836.1"/>
    <property type="molecule type" value="Genomic_DNA"/>
</dbReference>
<keyword evidence="1" id="KW-0732">Signal</keyword>
<comment type="caution">
    <text evidence="2">The sequence shown here is derived from an EMBL/GenBank/DDBJ whole genome shotgun (WGS) entry which is preliminary data.</text>
</comment>
<feature type="chain" id="PRO_5018042112" evidence="1">
    <location>
        <begin position="20"/>
        <end position="76"/>
    </location>
</feature>
<keyword evidence="3" id="KW-1185">Reference proteome</keyword>
<evidence type="ECO:0000256" key="1">
    <source>
        <dbReference type="SAM" id="SignalP"/>
    </source>
</evidence>
<sequence>MKKIILFLNALLTCYCASSQGLPSGIAAQTPDVQTQYGHPLGLTMSTTTSFLNNQAVSYWGLQRSAIFLLLRAATT</sequence>
<organism evidence="2 3">
    <name type="scientific">Chitinophaga lutea</name>
    <dbReference type="NCBI Taxonomy" id="2488634"/>
    <lineage>
        <taxon>Bacteria</taxon>
        <taxon>Pseudomonadati</taxon>
        <taxon>Bacteroidota</taxon>
        <taxon>Chitinophagia</taxon>
        <taxon>Chitinophagales</taxon>
        <taxon>Chitinophagaceae</taxon>
        <taxon>Chitinophaga</taxon>
    </lineage>
</organism>